<dbReference type="Pfam" id="PF10117">
    <property type="entry name" value="McrBC"/>
    <property type="match status" value="1"/>
</dbReference>
<comment type="caution">
    <text evidence="1">The sequence shown here is derived from an EMBL/GenBank/DDBJ whole genome shotgun (WGS) entry which is preliminary data.</text>
</comment>
<gene>
    <name evidence="1" type="ORF">JJ685_29475</name>
</gene>
<keyword evidence="2" id="KW-1185">Reference proteome</keyword>
<dbReference type="Proteomes" id="UP000599109">
    <property type="component" value="Unassembled WGS sequence"/>
</dbReference>
<dbReference type="AlphaFoldDB" id="A0A937CY14"/>
<dbReference type="EMBL" id="JAEQNE010000015">
    <property type="protein sequence ID" value="MBL0395299.1"/>
    <property type="molecule type" value="Genomic_DNA"/>
</dbReference>
<reference evidence="1 2" key="1">
    <citation type="journal article" date="2017" name="Int. J. Syst. Evol. Microbiol.">
        <title>Ramlibacter monticola sp. nov., isolated from forest soil.</title>
        <authorList>
            <person name="Chaudhary D.K."/>
            <person name="Kim J."/>
        </authorList>
    </citation>
    <scope>NUCLEOTIDE SEQUENCE [LARGE SCALE GENOMIC DNA]</scope>
    <source>
        <strain evidence="1 2">KACC 19175</strain>
    </source>
</reference>
<dbReference type="RefSeq" id="WP_201677973.1">
    <property type="nucleotide sequence ID" value="NZ_JAEQNE010000015.1"/>
</dbReference>
<sequence length="430" mass="48511">MVADRPRVLTALEHEGIPITAEGAGFSLTPLEAELLAQIGEQRPGFCELGHRQVKLAQFCGVVSLGERVLEVLPKTQDRDVAAEDCRGVLLRLLRLSERFPHFAHLPAGQHLRRAPLLEAFIAAFYQAVTTVIRGGLLRQYLEDEEDLCVVRGRIDTTRQLGTHANRRDTVACVFDELSADNVWNRVLKKAVRVTRPWLRSAELSRRWVELMGVLDEVDDARLAGVEIERLVFDRRAERYREAIDWARWILALLAPALRGGRHEAPALLFDMNKLFESSVAAVLRQAASRHALEVITQDRSQALAMVHSGDVIEPGYLLRPDLLLVRAKQVLVVADTKWKRLEFDRKDRPYPAEADMYQLHAYASAYRCRELALIYPMQQTSFTAETRLLLPAVEGWAATVHVLGIDIGDDALPLSMGRGPLELVRLFEE</sequence>
<organism evidence="1 2">
    <name type="scientific">Ramlibacter monticola</name>
    <dbReference type="NCBI Taxonomy" id="1926872"/>
    <lineage>
        <taxon>Bacteria</taxon>
        <taxon>Pseudomonadati</taxon>
        <taxon>Pseudomonadota</taxon>
        <taxon>Betaproteobacteria</taxon>
        <taxon>Burkholderiales</taxon>
        <taxon>Comamonadaceae</taxon>
        <taxon>Ramlibacter</taxon>
    </lineage>
</organism>
<dbReference type="PANTHER" id="PTHR38733">
    <property type="entry name" value="PROTEIN MCRC"/>
    <property type="match status" value="1"/>
</dbReference>
<protein>
    <recommendedName>
        <fullName evidence="3">Restriction endonuclease</fullName>
    </recommendedName>
</protein>
<dbReference type="PANTHER" id="PTHR38733:SF1">
    <property type="entry name" value="TYPE IV METHYL-DIRECTED RESTRICTION ENZYME ECOKMCRBC"/>
    <property type="match status" value="1"/>
</dbReference>
<evidence type="ECO:0000313" key="1">
    <source>
        <dbReference type="EMBL" id="MBL0395299.1"/>
    </source>
</evidence>
<evidence type="ECO:0000313" key="2">
    <source>
        <dbReference type="Proteomes" id="UP000599109"/>
    </source>
</evidence>
<evidence type="ECO:0008006" key="3">
    <source>
        <dbReference type="Google" id="ProtNLM"/>
    </source>
</evidence>
<proteinExistence type="predicted"/>
<name>A0A937CY14_9BURK</name>
<dbReference type="InterPro" id="IPR019292">
    <property type="entry name" value="McrC"/>
</dbReference>
<accession>A0A937CY14</accession>